<dbReference type="PROSITE" id="PS50240">
    <property type="entry name" value="TRYPSIN_DOM"/>
    <property type="match status" value="1"/>
</dbReference>
<evidence type="ECO:0000259" key="8">
    <source>
        <dbReference type="PROSITE" id="PS50240"/>
    </source>
</evidence>
<gene>
    <name evidence="10" type="primary">LOC110074172</name>
</gene>
<keyword evidence="4 6" id="KW-0720">Serine protease</keyword>
<dbReference type="InterPro" id="IPR001314">
    <property type="entry name" value="Peptidase_S1A"/>
</dbReference>
<dbReference type="CDD" id="cd00190">
    <property type="entry name" value="Tryp_SPc"/>
    <property type="match status" value="1"/>
</dbReference>
<dbReference type="Pfam" id="PF00089">
    <property type="entry name" value="Trypsin"/>
    <property type="match status" value="1"/>
</dbReference>
<evidence type="ECO:0000256" key="6">
    <source>
        <dbReference type="RuleBase" id="RU363034"/>
    </source>
</evidence>
<dbReference type="PRINTS" id="PR00722">
    <property type="entry name" value="CHYMOTRYPSIN"/>
</dbReference>
<dbReference type="SMART" id="SM00020">
    <property type="entry name" value="Tryp_SPc"/>
    <property type="match status" value="1"/>
</dbReference>
<dbReference type="InterPro" id="IPR009003">
    <property type="entry name" value="Peptidase_S1_PA"/>
</dbReference>
<dbReference type="InterPro" id="IPR043504">
    <property type="entry name" value="Peptidase_S1_PA_chymotrypsin"/>
</dbReference>
<dbReference type="SUPFAM" id="SSF50494">
    <property type="entry name" value="Trypsin-like serine proteases"/>
    <property type="match status" value="1"/>
</dbReference>
<name>A0ABM5FNP0_9SAUR</name>
<evidence type="ECO:0000256" key="1">
    <source>
        <dbReference type="ARBA" id="ARBA00009228"/>
    </source>
</evidence>
<dbReference type="Gene3D" id="2.40.10.10">
    <property type="entry name" value="Trypsin-like serine proteases"/>
    <property type="match status" value="3"/>
</dbReference>
<feature type="domain" description="Peptidase S1" evidence="8">
    <location>
        <begin position="114"/>
        <end position="340"/>
    </location>
</feature>
<dbReference type="InterPro" id="IPR033116">
    <property type="entry name" value="TRYPSIN_SER"/>
</dbReference>
<proteinExistence type="inferred from homology"/>
<feature type="region of interest" description="Disordered" evidence="7">
    <location>
        <begin position="1"/>
        <end position="44"/>
    </location>
</feature>
<dbReference type="PANTHER" id="PTHR24252">
    <property type="entry name" value="ACROSIN-RELATED"/>
    <property type="match status" value="1"/>
</dbReference>
<evidence type="ECO:0000256" key="2">
    <source>
        <dbReference type="ARBA" id="ARBA00022670"/>
    </source>
</evidence>
<evidence type="ECO:0000256" key="5">
    <source>
        <dbReference type="ARBA" id="ARBA00023157"/>
    </source>
</evidence>
<keyword evidence="2 6" id="KW-0645">Protease</keyword>
<dbReference type="PANTHER" id="PTHR24252:SF21">
    <property type="entry name" value="TRANSMEMBRANE SERINE PROTEASE 12"/>
    <property type="match status" value="1"/>
</dbReference>
<keyword evidence="9" id="KW-1185">Reference proteome</keyword>
<evidence type="ECO:0000256" key="7">
    <source>
        <dbReference type="SAM" id="MobiDB-lite"/>
    </source>
</evidence>
<evidence type="ECO:0000256" key="3">
    <source>
        <dbReference type="ARBA" id="ARBA00022801"/>
    </source>
</evidence>
<dbReference type="GeneID" id="110074172"/>
<dbReference type="InterPro" id="IPR001254">
    <property type="entry name" value="Trypsin_dom"/>
</dbReference>
<evidence type="ECO:0000313" key="10">
    <source>
        <dbReference type="RefSeq" id="XP_072847017.1"/>
    </source>
</evidence>
<feature type="compositionally biased region" description="Basic and acidic residues" evidence="7">
    <location>
        <begin position="1"/>
        <end position="11"/>
    </location>
</feature>
<evidence type="ECO:0000256" key="4">
    <source>
        <dbReference type="ARBA" id="ARBA00022825"/>
    </source>
</evidence>
<reference evidence="10" key="2">
    <citation type="submission" date="2025-08" db="UniProtKB">
        <authorList>
            <consortium name="RefSeq"/>
        </authorList>
    </citation>
    <scope>IDENTIFICATION</scope>
</reference>
<dbReference type="Proteomes" id="UP001652642">
    <property type="component" value="Chromosome 2"/>
</dbReference>
<dbReference type="InterPro" id="IPR018114">
    <property type="entry name" value="TRYPSIN_HIS"/>
</dbReference>
<keyword evidence="3 6" id="KW-0378">Hydrolase</keyword>
<dbReference type="PROSITE" id="PS00135">
    <property type="entry name" value="TRYPSIN_SER"/>
    <property type="match status" value="1"/>
</dbReference>
<reference evidence="9" key="1">
    <citation type="submission" date="2025-05" db="UniProtKB">
        <authorList>
            <consortium name="RefSeq"/>
        </authorList>
    </citation>
    <scope>NUCLEOTIDE SEQUENCE [LARGE SCALE GENOMIC DNA]</scope>
</reference>
<sequence>MTRPVESEGKRRVTTKTGQAGGRRVRRGVFGPPPRRSLSPVTGRLFPTTRPKWGGGDILFSGRKMRRLFRPPPASFWALLVLLNEPLTEALLAEKFYDECGTRPLMGLGTKPRIVGGHDAQPGAWPWQVSLQVYRFGVGYHHVCGGSLINNNTVVTAAHCIRQWTHPDFWRVVIGLHHLLKYQTHTIKCLVQAIMIHSDFKKETYENDIAMIKLQKSVIFNDYIQPICIPDSSVFITKETSCYIAGWGSLKEKGRSTYILQEAEVDLIPLYICNRYDWYAGEVSWNMMCAGSAGGHVDSCQGDSGGPLMCYFPNKMKYYLLGITSYGVGCGRPKFPGVYAISLPMFRDHPHLAHEQGHRLRKSKQFTSLDTGSKRIVTSSFGSQPLVDPSSVCEAILSEE</sequence>
<accession>A0ABM5FNP0</accession>
<protein>
    <submittedName>
        <fullName evidence="10">Transmembrane protease serine 12-like isoform X4</fullName>
    </submittedName>
</protein>
<keyword evidence="5" id="KW-1015">Disulfide bond</keyword>
<dbReference type="PROSITE" id="PS00134">
    <property type="entry name" value="TRYPSIN_HIS"/>
    <property type="match status" value="1"/>
</dbReference>
<dbReference type="RefSeq" id="XP_072847017.1">
    <property type="nucleotide sequence ID" value="XM_072990916.1"/>
</dbReference>
<comment type="similarity">
    <text evidence="1">Belongs to the peptidase S1 family. Snake venom subfamily.</text>
</comment>
<evidence type="ECO:0000313" key="9">
    <source>
        <dbReference type="Proteomes" id="UP001652642"/>
    </source>
</evidence>
<organism evidence="9 10">
    <name type="scientific">Pogona vitticeps</name>
    <name type="common">central bearded dragon</name>
    <dbReference type="NCBI Taxonomy" id="103695"/>
    <lineage>
        <taxon>Eukaryota</taxon>
        <taxon>Metazoa</taxon>
        <taxon>Chordata</taxon>
        <taxon>Craniata</taxon>
        <taxon>Vertebrata</taxon>
        <taxon>Euteleostomi</taxon>
        <taxon>Lepidosauria</taxon>
        <taxon>Squamata</taxon>
        <taxon>Bifurcata</taxon>
        <taxon>Unidentata</taxon>
        <taxon>Episquamata</taxon>
        <taxon>Toxicofera</taxon>
        <taxon>Iguania</taxon>
        <taxon>Acrodonta</taxon>
        <taxon>Agamidae</taxon>
        <taxon>Amphibolurinae</taxon>
        <taxon>Pogona</taxon>
    </lineage>
</organism>